<evidence type="ECO:0000259" key="1">
    <source>
        <dbReference type="Pfam" id="PF14292"/>
    </source>
</evidence>
<dbReference type="EMBL" id="AP029612">
    <property type="protein sequence ID" value="BFG70674.1"/>
    <property type="molecule type" value="Genomic_DNA"/>
</dbReference>
<sequence>MTAVRFDWGYLSQTPADAIYYLLEFSLKEDQFANPVEIALGSSLAAGFTVEEFNQLMQKIIEPGDAGDVIARIKYMRQVAYNNIKSLNGEEVYYSDPILLQVSTYRHIIQYESPDFMTIPGNYQSWNPLLAPRLVSKPAEKEYEGYVYFPIEYPQFLFIRGTQWSDFTFGYIGGNKFGFKGTPLSIFGGKGFYLLRASTNTNTWSYTKIKSWGLSGSALGGQLPQDLEMSPDPSNECIWRVNVNLIEGEFKFRANNGNEIVFGNQWPGIDHVPDYDSDGIRINKSGNYTIELDLSIPGNYLFHVHLNRQ</sequence>
<dbReference type="InterPro" id="IPR025970">
    <property type="entry name" value="SusE"/>
</dbReference>
<dbReference type="Gene3D" id="2.60.40.3620">
    <property type="match status" value="1"/>
</dbReference>
<name>A0AAT9GJ62_9BACT</name>
<reference evidence="2" key="1">
    <citation type="submission" date="2024-02" db="EMBL/GenBank/DDBJ databases">
        <title>Sediminibacterium planktonica sp. nov. and Sediminibacterium longus sp. nov., isolated from surface lake and river water.</title>
        <authorList>
            <person name="Watanabe K."/>
            <person name="Takemine S."/>
            <person name="Ishii Y."/>
            <person name="Ogata Y."/>
            <person name="Shindo C."/>
            <person name="Suda W."/>
        </authorList>
    </citation>
    <scope>NUCLEOTIDE SEQUENCE</scope>
    <source>
        <strain evidence="2">KACHI17</strain>
    </source>
</reference>
<dbReference type="AlphaFoldDB" id="A0AAT9GJ62"/>
<protein>
    <recommendedName>
        <fullName evidence="1">SusE outer membrane protein domain-containing protein</fullName>
    </recommendedName>
</protein>
<accession>A0AAT9GJ62</accession>
<organism evidence="2">
    <name type="scientific">Sediminibacterium sp. KACHI17</name>
    <dbReference type="NCBI Taxonomy" id="1751071"/>
    <lineage>
        <taxon>Bacteria</taxon>
        <taxon>Pseudomonadati</taxon>
        <taxon>Bacteroidota</taxon>
        <taxon>Chitinophagia</taxon>
        <taxon>Chitinophagales</taxon>
        <taxon>Chitinophagaceae</taxon>
        <taxon>Sediminibacterium</taxon>
    </lineage>
</organism>
<proteinExistence type="predicted"/>
<dbReference type="Pfam" id="PF14292">
    <property type="entry name" value="SusE"/>
    <property type="match status" value="1"/>
</dbReference>
<feature type="domain" description="SusE outer membrane protein" evidence="1">
    <location>
        <begin position="2"/>
        <end position="74"/>
    </location>
</feature>
<gene>
    <name evidence="2" type="ORF">KACHI17_15550</name>
</gene>
<evidence type="ECO:0000313" key="2">
    <source>
        <dbReference type="EMBL" id="BFG70674.1"/>
    </source>
</evidence>